<proteinExistence type="predicted"/>
<evidence type="ECO:0000313" key="1">
    <source>
        <dbReference type="EMBL" id="KAF9520730.1"/>
    </source>
</evidence>
<organism evidence="1 2">
    <name type="scientific">Hydnum rufescens UP504</name>
    <dbReference type="NCBI Taxonomy" id="1448309"/>
    <lineage>
        <taxon>Eukaryota</taxon>
        <taxon>Fungi</taxon>
        <taxon>Dikarya</taxon>
        <taxon>Basidiomycota</taxon>
        <taxon>Agaricomycotina</taxon>
        <taxon>Agaricomycetes</taxon>
        <taxon>Cantharellales</taxon>
        <taxon>Hydnaceae</taxon>
        <taxon>Hydnum</taxon>
    </lineage>
</organism>
<reference evidence="1" key="1">
    <citation type="journal article" date="2020" name="Nat. Commun.">
        <title>Large-scale genome sequencing of mycorrhizal fungi provides insights into the early evolution of symbiotic traits.</title>
        <authorList>
            <person name="Miyauchi S."/>
            <person name="Kiss E."/>
            <person name="Kuo A."/>
            <person name="Drula E."/>
            <person name="Kohler A."/>
            <person name="Sanchez-Garcia M."/>
            <person name="Morin E."/>
            <person name="Andreopoulos B."/>
            <person name="Barry K.W."/>
            <person name="Bonito G."/>
            <person name="Buee M."/>
            <person name="Carver A."/>
            <person name="Chen C."/>
            <person name="Cichocki N."/>
            <person name="Clum A."/>
            <person name="Culley D."/>
            <person name="Crous P.W."/>
            <person name="Fauchery L."/>
            <person name="Girlanda M."/>
            <person name="Hayes R.D."/>
            <person name="Keri Z."/>
            <person name="LaButti K."/>
            <person name="Lipzen A."/>
            <person name="Lombard V."/>
            <person name="Magnuson J."/>
            <person name="Maillard F."/>
            <person name="Murat C."/>
            <person name="Nolan M."/>
            <person name="Ohm R.A."/>
            <person name="Pangilinan J."/>
            <person name="Pereira M.F."/>
            <person name="Perotto S."/>
            <person name="Peter M."/>
            <person name="Pfister S."/>
            <person name="Riley R."/>
            <person name="Sitrit Y."/>
            <person name="Stielow J.B."/>
            <person name="Szollosi G."/>
            <person name="Zifcakova L."/>
            <person name="Stursova M."/>
            <person name="Spatafora J.W."/>
            <person name="Tedersoo L."/>
            <person name="Vaario L.M."/>
            <person name="Yamada A."/>
            <person name="Yan M."/>
            <person name="Wang P."/>
            <person name="Xu J."/>
            <person name="Bruns T."/>
            <person name="Baldrian P."/>
            <person name="Vilgalys R."/>
            <person name="Dunand C."/>
            <person name="Henrissat B."/>
            <person name="Grigoriev I.V."/>
            <person name="Hibbett D."/>
            <person name="Nagy L.G."/>
            <person name="Martin F.M."/>
        </authorList>
    </citation>
    <scope>NUCLEOTIDE SEQUENCE</scope>
    <source>
        <strain evidence="1">UP504</strain>
    </source>
</reference>
<keyword evidence="2" id="KW-1185">Reference proteome</keyword>
<accession>A0A9P6BAX0</accession>
<sequence length="208" mass="22707">MAPNSTSEYIFTAQQTRNAGFTLNPSPGSLVQVQLVTLTCRTHLGSSIGVSQQGANPTSEGTVWYRRVEDPGEKTFGGFLGTFSAGFHECAIGGRAGCSVDDPTSLSLTIEASFADSMPGTSSKRIIQTVSIHYPAWPALNELSHCGQLICTSYNTNFSGREVSIIRTIRNTLTRNELPQDVSYDMEVHRARRSDSYGRVLSRRLTLH</sequence>
<dbReference type="EMBL" id="MU128910">
    <property type="protein sequence ID" value="KAF9520730.1"/>
    <property type="molecule type" value="Genomic_DNA"/>
</dbReference>
<evidence type="ECO:0000313" key="2">
    <source>
        <dbReference type="Proteomes" id="UP000886523"/>
    </source>
</evidence>
<dbReference type="Proteomes" id="UP000886523">
    <property type="component" value="Unassembled WGS sequence"/>
</dbReference>
<dbReference type="AlphaFoldDB" id="A0A9P6BAX0"/>
<comment type="caution">
    <text evidence="1">The sequence shown here is derived from an EMBL/GenBank/DDBJ whole genome shotgun (WGS) entry which is preliminary data.</text>
</comment>
<protein>
    <submittedName>
        <fullName evidence="1">Uncharacterized protein</fullName>
    </submittedName>
</protein>
<name>A0A9P6BAX0_9AGAM</name>
<gene>
    <name evidence="1" type="ORF">BS47DRAFT_401667</name>
</gene>